<evidence type="ECO:0000256" key="1">
    <source>
        <dbReference type="SAM" id="Phobius"/>
    </source>
</evidence>
<keyword evidence="1" id="KW-1133">Transmembrane helix</keyword>
<accession>A0ABU1TUI7</accession>
<feature type="transmembrane region" description="Helical" evidence="1">
    <location>
        <begin position="83"/>
        <end position="102"/>
    </location>
</feature>
<keyword evidence="1" id="KW-0812">Transmembrane</keyword>
<keyword evidence="3" id="KW-1185">Reference proteome</keyword>
<dbReference type="EMBL" id="JAVDVI010000023">
    <property type="protein sequence ID" value="MDR6969541.1"/>
    <property type="molecule type" value="Genomic_DNA"/>
</dbReference>
<dbReference type="RefSeq" id="WP_310028710.1">
    <property type="nucleotide sequence ID" value="NZ_JAVDVI010000023.1"/>
</dbReference>
<organism evidence="2 3">
    <name type="scientific">Flavobacterium arsenatis</name>
    <dbReference type="NCBI Taxonomy" id="1484332"/>
    <lineage>
        <taxon>Bacteria</taxon>
        <taxon>Pseudomonadati</taxon>
        <taxon>Bacteroidota</taxon>
        <taxon>Flavobacteriia</taxon>
        <taxon>Flavobacteriales</taxon>
        <taxon>Flavobacteriaceae</taxon>
        <taxon>Flavobacterium</taxon>
    </lineage>
</organism>
<dbReference type="Proteomes" id="UP001255185">
    <property type="component" value="Unassembled WGS sequence"/>
</dbReference>
<keyword evidence="1" id="KW-0472">Membrane</keyword>
<name>A0ABU1TUI7_9FLAO</name>
<protein>
    <submittedName>
        <fullName evidence="2">Uncharacterized protein YxeA</fullName>
    </submittedName>
</protein>
<proteinExistence type="predicted"/>
<comment type="caution">
    <text evidence="2">The sequence shown here is derived from an EMBL/GenBank/DDBJ whole genome shotgun (WGS) entry which is preliminary data.</text>
</comment>
<gene>
    <name evidence="2" type="ORF">J2X31_003574</name>
</gene>
<reference evidence="2 3" key="1">
    <citation type="submission" date="2023-07" db="EMBL/GenBank/DDBJ databases">
        <title>Sorghum-associated microbial communities from plants grown in Nebraska, USA.</title>
        <authorList>
            <person name="Schachtman D."/>
        </authorList>
    </citation>
    <scope>NUCLEOTIDE SEQUENCE [LARGE SCALE GENOMIC DNA]</scope>
    <source>
        <strain evidence="2 3">3773</strain>
    </source>
</reference>
<evidence type="ECO:0000313" key="2">
    <source>
        <dbReference type="EMBL" id="MDR6969541.1"/>
    </source>
</evidence>
<feature type="transmembrane region" description="Helical" evidence="1">
    <location>
        <begin position="5"/>
        <end position="22"/>
    </location>
</feature>
<sequence>MKKTIAITLTLMTIVVCGWMFIDYVKHLDIASNKTDWYVMDAKHKINERTDIDDCEKKLLTNQIDLNRSNEKRISNFAFQTQIMLLAIIIIQIILLVFIVMMPKKI</sequence>
<evidence type="ECO:0000313" key="3">
    <source>
        <dbReference type="Proteomes" id="UP001255185"/>
    </source>
</evidence>